<feature type="region of interest" description="Disordered" evidence="7">
    <location>
        <begin position="413"/>
        <end position="482"/>
    </location>
</feature>
<name>A0A1P8VIU9_9BETA</name>
<evidence type="ECO:0000256" key="5">
    <source>
        <dbReference type="ARBA" id="ARBA00023163"/>
    </source>
</evidence>
<protein>
    <recommendedName>
        <fullName evidence="2">mRNA export factor ICP27 homolog</fullName>
    </recommendedName>
</protein>
<evidence type="ECO:0000256" key="6">
    <source>
        <dbReference type="ARBA" id="ARBA00023200"/>
    </source>
</evidence>
<keyword evidence="6" id="KW-1035">Host cytoplasm</keyword>
<dbReference type="GO" id="GO:0006355">
    <property type="term" value="P:regulation of DNA-templated transcription"/>
    <property type="evidence" value="ECO:0007669"/>
    <property type="project" value="InterPro"/>
</dbReference>
<feature type="compositionally biased region" description="Basic and acidic residues" evidence="7">
    <location>
        <begin position="444"/>
        <end position="457"/>
    </location>
</feature>
<dbReference type="Proteomes" id="UP000202182">
    <property type="component" value="Segment"/>
</dbReference>
<feature type="compositionally biased region" description="Acidic residues" evidence="7">
    <location>
        <begin position="458"/>
        <end position="482"/>
    </location>
</feature>
<dbReference type="EMBL" id="KY355735">
    <property type="protein sequence ID" value="APZ76271.1"/>
    <property type="molecule type" value="Genomic_DNA"/>
</dbReference>
<evidence type="ECO:0000256" key="7">
    <source>
        <dbReference type="SAM" id="MobiDB-lite"/>
    </source>
</evidence>
<organism evidence="8">
    <name type="scientific">Murid betaherpesvirus 3</name>
    <dbReference type="NCBI Taxonomy" id="2560603"/>
    <lineage>
        <taxon>Viruses</taxon>
        <taxon>Duplodnaviria</taxon>
        <taxon>Heunggongvirae</taxon>
        <taxon>Peploviricota</taxon>
        <taxon>Herviviricetes</taxon>
        <taxon>Herpesvirales</taxon>
        <taxon>Orthoherpesviridae</taxon>
        <taxon>Betaherpesvirinae</taxon>
        <taxon>Roseolovirus</taxon>
        <taxon>Roseolovirus muridbeta3</taxon>
    </lineage>
</organism>
<evidence type="ECO:0000256" key="1">
    <source>
        <dbReference type="ARBA" id="ARBA00004535"/>
    </source>
</evidence>
<dbReference type="Pfam" id="PF05459">
    <property type="entry name" value="Herpes_UL69"/>
    <property type="match status" value="1"/>
</dbReference>
<keyword evidence="3" id="KW-0946">Virion</keyword>
<keyword evidence="3" id="KW-0920">Virion tegument</keyword>
<reference evidence="8" key="1">
    <citation type="submission" date="2016-12" db="EMBL/GenBank/DDBJ databases">
        <title>A murine herpesvirus closely related to ubiquitous human herpesviruses causes T-cell depletion.</title>
        <authorList>
            <person name="Patel S.J."/>
            <person name="Zhao G."/>
            <person name="Penna V.R."/>
            <person name="Park E."/>
            <person name="Lauron E.J."/>
            <person name="Harvey I.B."/>
            <person name="Beatty W.L."/>
            <person name="Plougastel-Douglas B."/>
            <person name="Poursine-Laurent J."/>
            <person name="Fremont D.H."/>
            <person name="Wang D."/>
            <person name="Yokoyama W.M."/>
        </authorList>
    </citation>
    <scope>NUCLEOTIDE SEQUENCE [LARGE SCALE GENOMIC DNA]</scope>
    <source>
        <strain evidence="8">YOK1</strain>
    </source>
</reference>
<evidence type="ECO:0000313" key="9">
    <source>
        <dbReference type="Proteomes" id="UP000202182"/>
    </source>
</evidence>
<gene>
    <name evidence="8" type="primary">ORF56</name>
    <name evidence="8" type="ORF">MRV_0060</name>
</gene>
<evidence type="ECO:0000256" key="3">
    <source>
        <dbReference type="ARBA" id="ARBA00022580"/>
    </source>
</evidence>
<keyword evidence="5" id="KW-0804">Transcription</keyword>
<dbReference type="InterPro" id="IPR008648">
    <property type="entry name" value="ICP27-like"/>
</dbReference>
<evidence type="ECO:0000256" key="2">
    <source>
        <dbReference type="ARBA" id="ARBA00016989"/>
    </source>
</evidence>
<dbReference type="GO" id="GO:0019033">
    <property type="term" value="C:viral tegument"/>
    <property type="evidence" value="ECO:0007669"/>
    <property type="project" value="UniProtKB-SubCell"/>
</dbReference>
<evidence type="ECO:0000313" key="8">
    <source>
        <dbReference type="EMBL" id="APZ76271.1"/>
    </source>
</evidence>
<keyword evidence="4" id="KW-0805">Transcription regulation</keyword>
<proteinExistence type="predicted"/>
<accession>A0A1P8VIU9</accession>
<dbReference type="OrthoDB" id="10539at10239"/>
<comment type="subcellular location">
    <subcellularLocation>
        <location evidence="1">Virion tegument</location>
    </subcellularLocation>
</comment>
<dbReference type="KEGG" id="vg:30999397"/>
<evidence type="ECO:0000256" key="4">
    <source>
        <dbReference type="ARBA" id="ARBA00023015"/>
    </source>
</evidence>
<keyword evidence="9" id="KW-1185">Reference proteome</keyword>
<sequence>MFRPENALRQTRHERFTKISINGHRIIKRTMNTPYKRSPSRTKKLIDCFHSTTLDEKKLDALSINELEELKDLIEKRQEEKRIQTYGSKPLVKPYTLEKYDPKQMGLREYTGEARHPRSRLRDKMTRTHEKIFFYQDDLLNTDLIFNYRRYMDSLSRQQNQELIGERIFSVSNSPSLTFTLATLEEAYIYLKYHYIHQLPMNIFDMFFYTSTVIKYSFFTKMNLNKLSCILNDFGDGELQYRIFRLLSGKPVVDMDIPYTEEDLQRKKPGFFKHPIQQAMSFVIHFTKITRKLKEIALKSEEPQFLKDYDPYHIFDHYQCGMITNLVIGQLKRHQCDDMGCQHRIQRSLSPWKSSLFFCVYPDTGGSINAPPEMPTEVYHLAQENGEKSEDIKKELDPAKLTAKTSKIKIREKHDSAPNIPQKIDNVEPSCSGAQPEFAMQNKSQDKHTAKMRHYDTVDSEEEMELDYDENCDDESFSDESV</sequence>